<dbReference type="RefSeq" id="WP_345540644.1">
    <property type="nucleotide sequence ID" value="NZ_BAABGJ010000079.1"/>
</dbReference>
<gene>
    <name evidence="9" type="primary">cofE</name>
    <name evidence="9" type="ORF">GCM10023165_44020</name>
</gene>
<evidence type="ECO:0000256" key="3">
    <source>
        <dbReference type="ARBA" id="ARBA00022741"/>
    </source>
</evidence>
<dbReference type="PANTHER" id="PTHR47917">
    <property type="match status" value="1"/>
</dbReference>
<evidence type="ECO:0000313" key="9">
    <source>
        <dbReference type="EMBL" id="GAA4353657.1"/>
    </source>
</evidence>
<dbReference type="NCBIfam" id="TIGR01916">
    <property type="entry name" value="F420_cofE"/>
    <property type="match status" value="1"/>
</dbReference>
<feature type="domain" description="Coenzyme F420:L-glutamate ligase-like" evidence="8">
    <location>
        <begin position="14"/>
        <end position="232"/>
    </location>
</feature>
<evidence type="ECO:0000256" key="2">
    <source>
        <dbReference type="ARBA" id="ARBA00022723"/>
    </source>
</evidence>
<evidence type="ECO:0000256" key="6">
    <source>
        <dbReference type="ARBA" id="ARBA00023134"/>
    </source>
</evidence>
<keyword evidence="5" id="KW-0630">Potassium</keyword>
<evidence type="ECO:0000259" key="8">
    <source>
        <dbReference type="Pfam" id="PF01996"/>
    </source>
</evidence>
<proteinExistence type="predicted"/>
<keyword evidence="3" id="KW-0547">Nucleotide-binding</keyword>
<accession>A0ABP8I8I7</accession>
<keyword evidence="10" id="KW-1185">Reference proteome</keyword>
<evidence type="ECO:0000256" key="7">
    <source>
        <dbReference type="ARBA" id="ARBA00023211"/>
    </source>
</evidence>
<dbReference type="SUPFAM" id="SSF144010">
    <property type="entry name" value="CofE-like"/>
    <property type="match status" value="1"/>
</dbReference>
<dbReference type="InterPro" id="IPR008225">
    <property type="entry name" value="F420-0_g-glutamyl_ligase"/>
</dbReference>
<reference evidence="10" key="1">
    <citation type="journal article" date="2019" name="Int. J. Syst. Evol. Microbiol.">
        <title>The Global Catalogue of Microorganisms (GCM) 10K type strain sequencing project: providing services to taxonomists for standard genome sequencing and annotation.</title>
        <authorList>
            <consortium name="The Broad Institute Genomics Platform"/>
            <consortium name="The Broad Institute Genome Sequencing Center for Infectious Disease"/>
            <person name="Wu L."/>
            <person name="Ma J."/>
        </authorList>
    </citation>
    <scope>NUCLEOTIDE SEQUENCE [LARGE SCALE GENOMIC DNA]</scope>
    <source>
        <strain evidence="10">JCM 17804</strain>
    </source>
</reference>
<dbReference type="Pfam" id="PF01996">
    <property type="entry name" value="F420_ligase"/>
    <property type="match status" value="1"/>
</dbReference>
<dbReference type="GO" id="GO:0016874">
    <property type="term" value="F:ligase activity"/>
    <property type="evidence" value="ECO:0007669"/>
    <property type="project" value="UniProtKB-KW"/>
</dbReference>
<evidence type="ECO:0000256" key="1">
    <source>
        <dbReference type="ARBA" id="ARBA00022598"/>
    </source>
</evidence>
<keyword evidence="1 9" id="KW-0436">Ligase</keyword>
<keyword evidence="6" id="KW-0342">GTP-binding</keyword>
<keyword evidence="2" id="KW-0479">Metal-binding</keyword>
<evidence type="ECO:0000313" key="10">
    <source>
        <dbReference type="Proteomes" id="UP001500975"/>
    </source>
</evidence>
<name>A0ABP8I8I7_9BURK</name>
<dbReference type="PANTHER" id="PTHR47917:SF1">
    <property type="entry name" value="COENZYME F420:L-GLUTAMATE LIGASE"/>
    <property type="match status" value="1"/>
</dbReference>
<organism evidence="9 10">
    <name type="scientific">Variovorax defluvii</name>
    <dbReference type="NCBI Taxonomy" id="913761"/>
    <lineage>
        <taxon>Bacteria</taxon>
        <taxon>Pseudomonadati</taxon>
        <taxon>Pseudomonadota</taxon>
        <taxon>Betaproteobacteria</taxon>
        <taxon>Burkholderiales</taxon>
        <taxon>Comamonadaceae</taxon>
        <taxon>Variovorax</taxon>
    </lineage>
</organism>
<dbReference type="Proteomes" id="UP001500975">
    <property type="component" value="Unassembled WGS sequence"/>
</dbReference>
<evidence type="ECO:0000256" key="4">
    <source>
        <dbReference type="ARBA" id="ARBA00022842"/>
    </source>
</evidence>
<dbReference type="Gene3D" id="3.90.1660.10">
    <property type="entry name" value="CofE-like domain"/>
    <property type="match status" value="1"/>
</dbReference>
<evidence type="ECO:0000256" key="5">
    <source>
        <dbReference type="ARBA" id="ARBA00022958"/>
    </source>
</evidence>
<dbReference type="Gene3D" id="3.30.1330.100">
    <property type="entry name" value="CofE-like"/>
    <property type="match status" value="1"/>
</dbReference>
<protein>
    <submittedName>
        <fullName evidence="9">Coenzyme F420-0:L-glutamate ligase</fullName>
    </submittedName>
</protein>
<comment type="caution">
    <text evidence="9">The sequence shown here is derived from an EMBL/GenBank/DDBJ whole genome shotgun (WGS) entry which is preliminary data.</text>
</comment>
<dbReference type="EMBL" id="BAABGJ010000079">
    <property type="protein sequence ID" value="GAA4353657.1"/>
    <property type="molecule type" value="Genomic_DNA"/>
</dbReference>
<keyword evidence="4" id="KW-0460">Magnesium</keyword>
<dbReference type="InterPro" id="IPR002847">
    <property type="entry name" value="F420-0_gamma-glut_ligase-dom"/>
</dbReference>
<keyword evidence="7" id="KW-0464">Manganese</keyword>
<sequence>MRSDELRLRALPGLPEIGPGADLCTLILDGLAACSETLQSGDVLVLAQKIVSKAEGRLIDLRDVAPSAQAHALAAKAGKDPRLVELILRESHEVLRCRPGVIIVEHRLGFVMANAGIDQSNVEQHGDGMALLLPLDPDASCAALRQQLSARAAATPAVVIIDSHGRAWRQGTVGVAIGVSGLPALQDLRGQPDRHGRPLEVTEVGLADELAAAASLLMGQAREGRPVVLARGVPGVPGTGCARDLVRPRALDLFR</sequence>